<gene>
    <name evidence="2" type="ORF">MCOR_53274</name>
</gene>
<feature type="domain" description="CCD97-like C-terminal" evidence="1">
    <location>
        <begin position="122"/>
        <end position="196"/>
    </location>
</feature>
<keyword evidence="3" id="KW-1185">Reference proteome</keyword>
<reference evidence="2 3" key="1">
    <citation type="submission" date="2020-06" db="EMBL/GenBank/DDBJ databases">
        <authorList>
            <person name="Li R."/>
            <person name="Bekaert M."/>
        </authorList>
    </citation>
    <scope>NUCLEOTIDE SEQUENCE [LARGE SCALE GENOMIC DNA]</scope>
    <source>
        <strain evidence="3">wild</strain>
    </source>
</reference>
<name>A0A6J8EME2_MYTCO</name>
<dbReference type="OrthoDB" id="333176at2759"/>
<dbReference type="AlphaFoldDB" id="A0A6J8EME2"/>
<proteinExistence type="predicted"/>
<dbReference type="Proteomes" id="UP000507470">
    <property type="component" value="Unassembled WGS sequence"/>
</dbReference>
<dbReference type="PANTHER" id="PTHR31840:SF1">
    <property type="entry name" value="COILED-COIL DOMAIN-CONTAINING PROTEIN 97"/>
    <property type="match status" value="1"/>
</dbReference>
<dbReference type="InterPro" id="IPR040233">
    <property type="entry name" value="CCD97-like_C"/>
</dbReference>
<sequence length="203" mass="24154">MAHGSQSSENCIQEIAKVSLNDTFHRKGAAHHKMLQKLCKTDAFFKHQQIGEPDLCEEEKYKIADEILNRSRTKFLERFWKYLGIEDVACFENCSGEYEIDFYLKQIKKSKTTGFDKNRTKNRRLKAMQQMISEGDYFSEEEMKYRDPFLYEQLVGQYLNDDEINDKVDKTDLRFSTVLFKHIDILHEHEVYQDQKDTEVCLH</sequence>
<dbReference type="PANTHER" id="PTHR31840">
    <property type="entry name" value="COILED-COIL DOMAIN-CONTAINING PROTEIN 97"/>
    <property type="match status" value="1"/>
</dbReference>
<evidence type="ECO:0000313" key="2">
    <source>
        <dbReference type="EMBL" id="CAC5421123.1"/>
    </source>
</evidence>
<evidence type="ECO:0000259" key="1">
    <source>
        <dbReference type="Pfam" id="PF09747"/>
    </source>
</evidence>
<dbReference type="Pfam" id="PF09747">
    <property type="entry name" value="CCD97-like_C"/>
    <property type="match status" value="1"/>
</dbReference>
<accession>A0A6J8EME2</accession>
<evidence type="ECO:0000313" key="3">
    <source>
        <dbReference type="Proteomes" id="UP000507470"/>
    </source>
</evidence>
<organism evidence="2 3">
    <name type="scientific">Mytilus coruscus</name>
    <name type="common">Sea mussel</name>
    <dbReference type="NCBI Taxonomy" id="42192"/>
    <lineage>
        <taxon>Eukaryota</taxon>
        <taxon>Metazoa</taxon>
        <taxon>Spiralia</taxon>
        <taxon>Lophotrochozoa</taxon>
        <taxon>Mollusca</taxon>
        <taxon>Bivalvia</taxon>
        <taxon>Autobranchia</taxon>
        <taxon>Pteriomorphia</taxon>
        <taxon>Mytilida</taxon>
        <taxon>Mytiloidea</taxon>
        <taxon>Mytilidae</taxon>
        <taxon>Mytilinae</taxon>
        <taxon>Mytilus</taxon>
    </lineage>
</organism>
<dbReference type="EMBL" id="CACVKT020009209">
    <property type="protein sequence ID" value="CAC5421123.1"/>
    <property type="molecule type" value="Genomic_DNA"/>
</dbReference>
<dbReference type="InterPro" id="IPR018613">
    <property type="entry name" value="Ccdc97-like"/>
</dbReference>
<protein>
    <recommendedName>
        <fullName evidence="1">CCD97-like C-terminal domain-containing protein</fullName>
    </recommendedName>
</protein>